<proteinExistence type="predicted"/>
<dbReference type="EMBL" id="NKQK01000025">
    <property type="protein sequence ID" value="PSR91749.1"/>
    <property type="molecule type" value="Genomic_DNA"/>
</dbReference>
<evidence type="ECO:0000313" key="1">
    <source>
        <dbReference type="EMBL" id="PSR91749.1"/>
    </source>
</evidence>
<dbReference type="OMA" id="PHEGVNS"/>
<dbReference type="STRING" id="1590841.A0A2R6PIS5"/>
<reference evidence="2" key="2">
    <citation type="journal article" date="2018" name="BMC Genomics">
        <title>A manually annotated Actinidia chinensis var. chinensis (kiwifruit) genome highlights the challenges associated with draft genomes and gene prediction in plants.</title>
        <authorList>
            <person name="Pilkington S.M."/>
            <person name="Crowhurst R."/>
            <person name="Hilario E."/>
            <person name="Nardozza S."/>
            <person name="Fraser L."/>
            <person name="Peng Y."/>
            <person name="Gunaseelan K."/>
            <person name="Simpson R."/>
            <person name="Tahir J."/>
            <person name="Deroles S.C."/>
            <person name="Templeton K."/>
            <person name="Luo Z."/>
            <person name="Davy M."/>
            <person name="Cheng C."/>
            <person name="McNeilage M."/>
            <person name="Scaglione D."/>
            <person name="Liu Y."/>
            <person name="Zhang Q."/>
            <person name="Datson P."/>
            <person name="De Silva N."/>
            <person name="Gardiner S.E."/>
            <person name="Bassett H."/>
            <person name="Chagne D."/>
            <person name="McCallum J."/>
            <person name="Dzierzon H."/>
            <person name="Deng C."/>
            <person name="Wang Y.Y."/>
            <person name="Barron L."/>
            <person name="Manako K."/>
            <person name="Bowen J."/>
            <person name="Foster T.M."/>
            <person name="Erridge Z.A."/>
            <person name="Tiffin H."/>
            <person name="Waite C.N."/>
            <person name="Davies K.M."/>
            <person name="Grierson E.P."/>
            <person name="Laing W.A."/>
            <person name="Kirk R."/>
            <person name="Chen X."/>
            <person name="Wood M."/>
            <person name="Montefiori M."/>
            <person name="Brummell D.A."/>
            <person name="Schwinn K.E."/>
            <person name="Catanach A."/>
            <person name="Fullerton C."/>
            <person name="Li D."/>
            <person name="Meiyalaghan S."/>
            <person name="Nieuwenhuizen N."/>
            <person name="Read N."/>
            <person name="Prakash R."/>
            <person name="Hunter D."/>
            <person name="Zhang H."/>
            <person name="McKenzie M."/>
            <person name="Knabel M."/>
            <person name="Harris A."/>
            <person name="Allan A.C."/>
            <person name="Gleave A."/>
            <person name="Chen A."/>
            <person name="Janssen B.J."/>
            <person name="Plunkett B."/>
            <person name="Ampomah-Dwamena C."/>
            <person name="Voogd C."/>
            <person name="Leif D."/>
            <person name="Lafferty D."/>
            <person name="Souleyre E.J.F."/>
            <person name="Varkonyi-Gasic E."/>
            <person name="Gambi F."/>
            <person name="Hanley J."/>
            <person name="Yao J.L."/>
            <person name="Cheung J."/>
            <person name="David K.M."/>
            <person name="Warren B."/>
            <person name="Marsh K."/>
            <person name="Snowden K.C."/>
            <person name="Lin-Wang K."/>
            <person name="Brian L."/>
            <person name="Martinez-Sanchez M."/>
            <person name="Wang M."/>
            <person name="Ileperuma N."/>
            <person name="Macnee N."/>
            <person name="Campin R."/>
            <person name="McAtee P."/>
            <person name="Drummond R.S.M."/>
            <person name="Espley R.V."/>
            <person name="Ireland H.S."/>
            <person name="Wu R."/>
            <person name="Atkinson R.G."/>
            <person name="Karunairetnam S."/>
            <person name="Bulley S."/>
            <person name="Chunkath S."/>
            <person name="Hanley Z."/>
            <person name="Storey R."/>
            <person name="Thrimawithana A.H."/>
            <person name="Thomson S."/>
            <person name="David C."/>
            <person name="Testolin R."/>
            <person name="Huang H."/>
            <person name="Hellens R.P."/>
            <person name="Schaffer R.J."/>
        </authorList>
    </citation>
    <scope>NUCLEOTIDE SEQUENCE [LARGE SCALE GENOMIC DNA]</scope>
    <source>
        <strain evidence="2">cv. Red5</strain>
    </source>
</reference>
<dbReference type="Proteomes" id="UP000241394">
    <property type="component" value="Chromosome LG25"/>
</dbReference>
<sequence length="303" mass="33544">MADKASRGMVVYGDGLARIINESHTHLHALTSRAWCGFLSLPISPPSEIDDARIVREFAQLLDASEAYQNMSGKDAVCLIPDRFMDMRSAIITNNSSLKTFGGKLGCTVLQLSNIIGDNHPNADSPLDVVASELLKLLGFQEGKASETSPFDLVFIHIGDGEKNSKKDIDYVNHLVGQIMHIAETRSEISSRLHMSVVMSYGAVSEDEDTNLSFICGDGNNSDLSLLFPCQSYLVKGRNLRNNVRHHAPMLIAQWQNALTRKDMVETFSFKDFKEHGGILTIPADRFIHEVAFKLWKASKYGA</sequence>
<dbReference type="AlphaFoldDB" id="A0A2R6PIS5"/>
<dbReference type="Gramene" id="PSR91749">
    <property type="protein sequence ID" value="PSR91749"/>
    <property type="gene ID" value="CEY00_Acc29096"/>
</dbReference>
<protein>
    <submittedName>
        <fullName evidence="1">Radical S-adenosyl methionine domain-containing protein</fullName>
    </submittedName>
</protein>
<evidence type="ECO:0000313" key="2">
    <source>
        <dbReference type="Proteomes" id="UP000241394"/>
    </source>
</evidence>
<dbReference type="InParanoid" id="A0A2R6PIS5"/>
<accession>A0A2R6PIS5</accession>
<reference evidence="1 2" key="1">
    <citation type="submission" date="2017-07" db="EMBL/GenBank/DDBJ databases">
        <title>An improved, manually edited Actinidia chinensis var. chinensis (kiwifruit) genome highlights the challenges associated with draft genomes and gene prediction in plants.</title>
        <authorList>
            <person name="Pilkington S."/>
            <person name="Crowhurst R."/>
            <person name="Hilario E."/>
            <person name="Nardozza S."/>
            <person name="Fraser L."/>
            <person name="Peng Y."/>
            <person name="Gunaseelan K."/>
            <person name="Simpson R."/>
            <person name="Tahir J."/>
            <person name="Deroles S."/>
            <person name="Templeton K."/>
            <person name="Luo Z."/>
            <person name="Davy M."/>
            <person name="Cheng C."/>
            <person name="Mcneilage M."/>
            <person name="Scaglione D."/>
            <person name="Liu Y."/>
            <person name="Zhang Q."/>
            <person name="Datson P."/>
            <person name="De Silva N."/>
            <person name="Gardiner S."/>
            <person name="Bassett H."/>
            <person name="Chagne D."/>
            <person name="Mccallum J."/>
            <person name="Dzierzon H."/>
            <person name="Deng C."/>
            <person name="Wang Y.-Y."/>
            <person name="Barron N."/>
            <person name="Manako K."/>
            <person name="Bowen J."/>
            <person name="Foster T."/>
            <person name="Erridge Z."/>
            <person name="Tiffin H."/>
            <person name="Waite C."/>
            <person name="Davies K."/>
            <person name="Grierson E."/>
            <person name="Laing W."/>
            <person name="Kirk R."/>
            <person name="Chen X."/>
            <person name="Wood M."/>
            <person name="Montefiori M."/>
            <person name="Brummell D."/>
            <person name="Schwinn K."/>
            <person name="Catanach A."/>
            <person name="Fullerton C."/>
            <person name="Li D."/>
            <person name="Meiyalaghan S."/>
            <person name="Nieuwenhuizen N."/>
            <person name="Read N."/>
            <person name="Prakash R."/>
            <person name="Hunter D."/>
            <person name="Zhang H."/>
            <person name="Mckenzie M."/>
            <person name="Knabel M."/>
            <person name="Harris A."/>
            <person name="Allan A."/>
            <person name="Chen A."/>
            <person name="Janssen B."/>
            <person name="Plunkett B."/>
            <person name="Dwamena C."/>
            <person name="Voogd C."/>
            <person name="Leif D."/>
            <person name="Lafferty D."/>
            <person name="Souleyre E."/>
            <person name="Varkonyi-Gasic E."/>
            <person name="Gambi F."/>
            <person name="Hanley J."/>
            <person name="Yao J.-L."/>
            <person name="Cheung J."/>
            <person name="David K."/>
            <person name="Warren B."/>
            <person name="Marsh K."/>
            <person name="Snowden K."/>
            <person name="Lin-Wang K."/>
            <person name="Brian L."/>
            <person name="Martinez-Sanchez M."/>
            <person name="Wang M."/>
            <person name="Ileperuma N."/>
            <person name="Macnee N."/>
            <person name="Campin R."/>
            <person name="Mcatee P."/>
            <person name="Drummond R."/>
            <person name="Espley R."/>
            <person name="Ireland H."/>
            <person name="Wu R."/>
            <person name="Atkinson R."/>
            <person name="Karunairetnam S."/>
            <person name="Bulley S."/>
            <person name="Chunkath S."/>
            <person name="Hanley Z."/>
            <person name="Storey R."/>
            <person name="Thrimawithana A."/>
            <person name="Thomson S."/>
            <person name="David C."/>
            <person name="Testolin R."/>
        </authorList>
    </citation>
    <scope>NUCLEOTIDE SEQUENCE [LARGE SCALE GENOMIC DNA]</scope>
    <source>
        <strain evidence="2">cv. Red5</strain>
        <tissue evidence="1">Young leaf</tissue>
    </source>
</reference>
<dbReference type="PANTHER" id="PTHR35506">
    <property type="entry name" value="OS02G0135600 PROTEIN"/>
    <property type="match status" value="1"/>
</dbReference>
<keyword evidence="2" id="KW-1185">Reference proteome</keyword>
<comment type="caution">
    <text evidence="1">The sequence shown here is derived from an EMBL/GenBank/DDBJ whole genome shotgun (WGS) entry which is preliminary data.</text>
</comment>
<dbReference type="OrthoDB" id="1891406at2759"/>
<organism evidence="1 2">
    <name type="scientific">Actinidia chinensis var. chinensis</name>
    <name type="common">Chinese soft-hair kiwi</name>
    <dbReference type="NCBI Taxonomy" id="1590841"/>
    <lineage>
        <taxon>Eukaryota</taxon>
        <taxon>Viridiplantae</taxon>
        <taxon>Streptophyta</taxon>
        <taxon>Embryophyta</taxon>
        <taxon>Tracheophyta</taxon>
        <taxon>Spermatophyta</taxon>
        <taxon>Magnoliopsida</taxon>
        <taxon>eudicotyledons</taxon>
        <taxon>Gunneridae</taxon>
        <taxon>Pentapetalae</taxon>
        <taxon>asterids</taxon>
        <taxon>Ericales</taxon>
        <taxon>Actinidiaceae</taxon>
        <taxon>Actinidia</taxon>
    </lineage>
</organism>
<dbReference type="FunCoup" id="A0A2R6PIS5">
    <property type="interactions" value="3009"/>
</dbReference>
<gene>
    <name evidence="1" type="ORF">CEY00_Acc29096</name>
</gene>
<dbReference type="PANTHER" id="PTHR35506:SF1">
    <property type="entry name" value="OS02G0135600 PROTEIN"/>
    <property type="match status" value="1"/>
</dbReference>
<name>A0A2R6PIS5_ACTCC</name>